<comment type="caution">
    <text evidence="2">The sequence shown here is derived from an EMBL/GenBank/DDBJ whole genome shotgun (WGS) entry which is preliminary data.</text>
</comment>
<organism evidence="2 3">
    <name type="scientific">Coprinellus micaceus</name>
    <name type="common">Glistening ink-cap mushroom</name>
    <name type="synonym">Coprinus micaceus</name>
    <dbReference type="NCBI Taxonomy" id="71717"/>
    <lineage>
        <taxon>Eukaryota</taxon>
        <taxon>Fungi</taxon>
        <taxon>Dikarya</taxon>
        <taxon>Basidiomycota</taxon>
        <taxon>Agaricomycotina</taxon>
        <taxon>Agaricomycetes</taxon>
        <taxon>Agaricomycetidae</taxon>
        <taxon>Agaricales</taxon>
        <taxon>Agaricineae</taxon>
        <taxon>Psathyrellaceae</taxon>
        <taxon>Coprinellus</taxon>
    </lineage>
</organism>
<accession>A0A4Y7TVW3</accession>
<proteinExistence type="predicted"/>
<dbReference type="OrthoDB" id="2434934at2759"/>
<feature type="compositionally biased region" description="Pro residues" evidence="1">
    <location>
        <begin position="443"/>
        <end position="452"/>
    </location>
</feature>
<dbReference type="EMBL" id="QPFP01000003">
    <property type="protein sequence ID" value="TEB38320.1"/>
    <property type="molecule type" value="Genomic_DNA"/>
</dbReference>
<feature type="region of interest" description="Disordered" evidence="1">
    <location>
        <begin position="78"/>
        <end position="99"/>
    </location>
</feature>
<evidence type="ECO:0000313" key="2">
    <source>
        <dbReference type="EMBL" id="TEB38320.1"/>
    </source>
</evidence>
<evidence type="ECO:0000313" key="3">
    <source>
        <dbReference type="Proteomes" id="UP000298030"/>
    </source>
</evidence>
<feature type="region of interest" description="Disordered" evidence="1">
    <location>
        <begin position="443"/>
        <end position="537"/>
    </location>
</feature>
<sequence length="537" mass="58129">MAFLGRFFYSSTTTEVVGSTTTQGEEVHVRAAAGSAEVSEEVNVTMQTLDSDITQDAIQTSTTPFSPKRSSVAISDTLMSPTHEESRPLSPGSESPNRRFSFRRLSFSSRKSPHHDRAILSAVQEHDKKEHAIEAEKHQRQKEKVTKSDLRARKNALRVRMLITGEPTGSLPAVSPVVAKPQLNKIKSQLSEPKAANKLIKELRRLPATSVSGSAQRVNREAPIHAVCLEYTEADEENIHFARLNCSCDHPSTGQNGVLTANALPSVVSAPIEQLAALLNEMHVVELMKAPDLGLGQPGNGEGILAGALPTPETVLKGVKEITPQLMALGYATGRSLLPDHSGIYPPTDRISVLTYWWGLEVVLPPPSLEYLARAQSITSSIVNFLSAMALVNNGVKEILPFVRYIAQFIEYEFNSIKTQDKGQGVVCAATWIMPAALVPRPWDFPSPPTPDPAETQRVEEEEEETEVAPLPVKEPRTPNKRLSAAPSLPRPRPVSSILDIVSKPGSPIGSSDVHSAISEAAPSPKTPPAPVVSVQA</sequence>
<dbReference type="Proteomes" id="UP000298030">
    <property type="component" value="Unassembled WGS sequence"/>
</dbReference>
<name>A0A4Y7TVW3_COPMI</name>
<keyword evidence="3" id="KW-1185">Reference proteome</keyword>
<dbReference type="AlphaFoldDB" id="A0A4Y7TVW3"/>
<reference evidence="2 3" key="1">
    <citation type="journal article" date="2019" name="Nat. Ecol. Evol.">
        <title>Megaphylogeny resolves global patterns of mushroom evolution.</title>
        <authorList>
            <person name="Varga T."/>
            <person name="Krizsan K."/>
            <person name="Foldi C."/>
            <person name="Dima B."/>
            <person name="Sanchez-Garcia M."/>
            <person name="Sanchez-Ramirez S."/>
            <person name="Szollosi G.J."/>
            <person name="Szarkandi J.G."/>
            <person name="Papp V."/>
            <person name="Albert L."/>
            <person name="Andreopoulos W."/>
            <person name="Angelini C."/>
            <person name="Antonin V."/>
            <person name="Barry K.W."/>
            <person name="Bougher N.L."/>
            <person name="Buchanan P."/>
            <person name="Buyck B."/>
            <person name="Bense V."/>
            <person name="Catcheside P."/>
            <person name="Chovatia M."/>
            <person name="Cooper J."/>
            <person name="Damon W."/>
            <person name="Desjardin D."/>
            <person name="Finy P."/>
            <person name="Geml J."/>
            <person name="Haridas S."/>
            <person name="Hughes K."/>
            <person name="Justo A."/>
            <person name="Karasinski D."/>
            <person name="Kautmanova I."/>
            <person name="Kiss B."/>
            <person name="Kocsube S."/>
            <person name="Kotiranta H."/>
            <person name="LaButti K.M."/>
            <person name="Lechner B.E."/>
            <person name="Liimatainen K."/>
            <person name="Lipzen A."/>
            <person name="Lukacs Z."/>
            <person name="Mihaltcheva S."/>
            <person name="Morgado L.N."/>
            <person name="Niskanen T."/>
            <person name="Noordeloos M.E."/>
            <person name="Ohm R.A."/>
            <person name="Ortiz-Santana B."/>
            <person name="Ovrebo C."/>
            <person name="Racz N."/>
            <person name="Riley R."/>
            <person name="Savchenko A."/>
            <person name="Shiryaev A."/>
            <person name="Soop K."/>
            <person name="Spirin V."/>
            <person name="Szebenyi C."/>
            <person name="Tomsovsky M."/>
            <person name="Tulloss R.E."/>
            <person name="Uehling J."/>
            <person name="Grigoriev I.V."/>
            <person name="Vagvolgyi C."/>
            <person name="Papp T."/>
            <person name="Martin F.M."/>
            <person name="Miettinen O."/>
            <person name="Hibbett D.S."/>
            <person name="Nagy L.G."/>
        </authorList>
    </citation>
    <scope>NUCLEOTIDE SEQUENCE [LARGE SCALE GENOMIC DNA]</scope>
    <source>
        <strain evidence="2 3">FP101781</strain>
    </source>
</reference>
<evidence type="ECO:0000256" key="1">
    <source>
        <dbReference type="SAM" id="MobiDB-lite"/>
    </source>
</evidence>
<gene>
    <name evidence="2" type="ORF">FA13DRAFT_1725977</name>
</gene>
<protein>
    <submittedName>
        <fullName evidence="2">Uncharacterized protein</fullName>
    </submittedName>
</protein>